<dbReference type="AlphaFoldDB" id="A0A8E2DI50"/>
<organism evidence="2 3">
    <name type="scientific">Obba rivulosa</name>
    <dbReference type="NCBI Taxonomy" id="1052685"/>
    <lineage>
        <taxon>Eukaryota</taxon>
        <taxon>Fungi</taxon>
        <taxon>Dikarya</taxon>
        <taxon>Basidiomycota</taxon>
        <taxon>Agaricomycotina</taxon>
        <taxon>Agaricomycetes</taxon>
        <taxon>Polyporales</taxon>
        <taxon>Gelatoporiaceae</taxon>
        <taxon>Obba</taxon>
    </lineage>
</organism>
<evidence type="ECO:0000313" key="3">
    <source>
        <dbReference type="Proteomes" id="UP000250043"/>
    </source>
</evidence>
<proteinExistence type="predicted"/>
<evidence type="ECO:0000313" key="2">
    <source>
        <dbReference type="EMBL" id="OCH87792.1"/>
    </source>
</evidence>
<sequence>MVRTRTQSSNPGIRVGGASNAPPPPPIDLPPGPHSCNDASLTTAIIRWDLGLTNKLLELSASKVGQQQMEKCGWAYIMKEGDDEVIPAQDVEEPADGSNPFSSLVEDALEHEKHENTGEILAHLDILRQKWIKTEDSSMGKCIVSVPVKAEYMKEDWDYVSGNGISTLFLMLLQLSPTRKAMRSFKGKISDYLRRQTLAPVLVLAEDCGWVQKERSGNEPYEPQLFVRKEPSMEQMMSLVWFAHIDPPDPEKDDGEGHVEKRLGAELLKLIKCPKRQSPWKVISNTSVKFPNGLSASTKGANPDFCEQSSDGNVAIYLIVPIVAEAKEDVKQESGAVAQMSLAIHPTLLMLIILHYRKHGWDFDTPLDTVVAKRRSLDSDAFIFSIFYCNTTVNIYANYPSITRTELGGTAKYAW</sequence>
<protein>
    <submittedName>
        <fullName evidence="2">Uncharacterized protein</fullName>
    </submittedName>
</protein>
<gene>
    <name evidence="2" type="ORF">OBBRIDRAFT_889564</name>
</gene>
<keyword evidence="3" id="KW-1185">Reference proteome</keyword>
<reference evidence="2 3" key="1">
    <citation type="submission" date="2016-07" db="EMBL/GenBank/DDBJ databases">
        <title>Draft genome of the white-rot fungus Obba rivulosa 3A-2.</title>
        <authorList>
            <consortium name="DOE Joint Genome Institute"/>
            <person name="Miettinen O."/>
            <person name="Riley R."/>
            <person name="Acob R."/>
            <person name="Barry K."/>
            <person name="Cullen D."/>
            <person name="De Vries R."/>
            <person name="Hainaut M."/>
            <person name="Hatakka A."/>
            <person name="Henrissat B."/>
            <person name="Hilden K."/>
            <person name="Kuo R."/>
            <person name="Labutti K."/>
            <person name="Lipzen A."/>
            <person name="Makela M.R."/>
            <person name="Sandor L."/>
            <person name="Spatafora J.W."/>
            <person name="Grigoriev I.V."/>
            <person name="Hibbett D.S."/>
        </authorList>
    </citation>
    <scope>NUCLEOTIDE SEQUENCE [LARGE SCALE GENOMIC DNA]</scope>
    <source>
        <strain evidence="2 3">3A-2</strain>
    </source>
</reference>
<dbReference type="OrthoDB" id="2804508at2759"/>
<dbReference type="EMBL" id="KV722473">
    <property type="protein sequence ID" value="OCH87792.1"/>
    <property type="molecule type" value="Genomic_DNA"/>
</dbReference>
<feature type="region of interest" description="Disordered" evidence="1">
    <location>
        <begin position="1"/>
        <end position="35"/>
    </location>
</feature>
<accession>A0A8E2DI50</accession>
<dbReference type="Proteomes" id="UP000250043">
    <property type="component" value="Unassembled WGS sequence"/>
</dbReference>
<evidence type="ECO:0000256" key="1">
    <source>
        <dbReference type="SAM" id="MobiDB-lite"/>
    </source>
</evidence>
<feature type="compositionally biased region" description="Polar residues" evidence="1">
    <location>
        <begin position="1"/>
        <end position="11"/>
    </location>
</feature>
<feature type="compositionally biased region" description="Pro residues" evidence="1">
    <location>
        <begin position="21"/>
        <end position="33"/>
    </location>
</feature>
<name>A0A8E2DI50_9APHY</name>